<dbReference type="EnsemblPlants" id="AVESA.00010b.r2.4AG0591720.1">
    <property type="protein sequence ID" value="AVESA.00010b.r2.4AG0591720.1.CDS"/>
    <property type="gene ID" value="AVESA.00010b.r2.4AG0591720"/>
</dbReference>
<evidence type="ECO:0000313" key="1">
    <source>
        <dbReference type="EnsemblPlants" id="AVESA.00010b.r2.4AG0591720.1.CDS"/>
    </source>
</evidence>
<accession>A0ACD5W6R4</accession>
<name>A0ACD5W6R4_AVESA</name>
<protein>
    <submittedName>
        <fullName evidence="1">Uncharacterized protein</fullName>
    </submittedName>
</protein>
<reference evidence="1" key="2">
    <citation type="submission" date="2025-09" db="UniProtKB">
        <authorList>
            <consortium name="EnsemblPlants"/>
        </authorList>
    </citation>
    <scope>IDENTIFICATION</scope>
</reference>
<keyword evidence="2" id="KW-1185">Reference proteome</keyword>
<organism evidence="1 2">
    <name type="scientific">Avena sativa</name>
    <name type="common">Oat</name>
    <dbReference type="NCBI Taxonomy" id="4498"/>
    <lineage>
        <taxon>Eukaryota</taxon>
        <taxon>Viridiplantae</taxon>
        <taxon>Streptophyta</taxon>
        <taxon>Embryophyta</taxon>
        <taxon>Tracheophyta</taxon>
        <taxon>Spermatophyta</taxon>
        <taxon>Magnoliopsida</taxon>
        <taxon>Liliopsida</taxon>
        <taxon>Poales</taxon>
        <taxon>Poaceae</taxon>
        <taxon>BOP clade</taxon>
        <taxon>Pooideae</taxon>
        <taxon>Poodae</taxon>
        <taxon>Poeae</taxon>
        <taxon>Poeae Chloroplast Group 1 (Aveneae type)</taxon>
        <taxon>Aveninae</taxon>
        <taxon>Avena</taxon>
    </lineage>
</organism>
<proteinExistence type="predicted"/>
<reference evidence="1" key="1">
    <citation type="submission" date="2021-05" db="EMBL/GenBank/DDBJ databases">
        <authorList>
            <person name="Scholz U."/>
            <person name="Mascher M."/>
            <person name="Fiebig A."/>
        </authorList>
    </citation>
    <scope>NUCLEOTIDE SEQUENCE [LARGE SCALE GENOMIC DNA]</scope>
</reference>
<evidence type="ECO:0000313" key="2">
    <source>
        <dbReference type="Proteomes" id="UP001732700"/>
    </source>
</evidence>
<sequence>MADLAVGLAKYVVEEAVEKVRGKVVPVIATVNRISGSGPSTSDEQEAPRPEEMSLNNYSLFQAYVLMAVTGLGYLALTWSTVVLLGGFVTSVGKKDFWCLTAISMVQAARIFNDSEDNLFPIFVELTQRLVRKVFANPVQVLQKVFRQPMSDSLMTALWVQSVLVIAQILSIPVLVAVLVAAIIYVFGPVACIVLSVWRIRQRDYGNTGQDDSKANLVPALDIFYSLVICQGALFFIWLVIHYAAIWIVASFCEQCKLTEKWGRMTIVQYLSETRTKCWKDPASIKGRNFINYAVELVGSESQRDYLSGARMLDTFIKLGADVMSLLLPSRPKIQKLIDTLGWRRSDREIRELAARIIAYLAGDIHLSQFPGAIQCISTLLDTNLPYWNNQQGPNHHSPQIESKEDSNVKYGLIFRVKGIEQRRKEGIRNQESDTQKSELDSSIHDSKRDGWNELILQGLAILERLAFDQHNCRDICSTPGLLPKIMAPLYSKMLIKHINASVWADVVNGSLKVVHRLMRAPGRTGRRLRREIASSKQAVSNLEGILDQTNNASLELHIRAIEILTELAFDLHTNLSKETKENIIEKQTQIFLTDDQGKEEESATKFTELKVTAGKALVLLSGTELLSQTGSISVFIESKYNLIVQRLTEMLDARNKIIYRTTAAKILENLCSHHTMETKDMKDILLPKVLTEVLSSKGGPQNTISTLGNDAANRELSAQGTDEENQVQGHNSQIKSSSQENEEHTAMMGFQEAFLSLTLAICNKLKISAGDLDDVAQKIPHRDGEVVANLKAIVEENCDATADCLRIVKLCGEISVLMMKRSQYIPHFRDQQFVQSFSKAVKNMSNLESCILFAGTDCGAKKPVEPLLCDLEECVLNLVS</sequence>
<dbReference type="Proteomes" id="UP001732700">
    <property type="component" value="Chromosome 4A"/>
</dbReference>